<dbReference type="PROSITE" id="PS50304">
    <property type="entry name" value="TUDOR"/>
    <property type="match status" value="1"/>
</dbReference>
<reference evidence="3" key="1">
    <citation type="submission" date="2025-08" db="UniProtKB">
        <authorList>
            <consortium name="RefSeq"/>
        </authorList>
    </citation>
    <scope>IDENTIFICATION</scope>
    <source>
        <tissue evidence="3">Gonads</tissue>
    </source>
</reference>
<dbReference type="AlphaFoldDB" id="A0A6J2Y0W6"/>
<dbReference type="GeneID" id="115882554"/>
<dbReference type="InterPro" id="IPR002999">
    <property type="entry name" value="Tudor"/>
</dbReference>
<protein>
    <submittedName>
        <fullName evidence="3">Uncharacterized protein LOC115882554</fullName>
    </submittedName>
</protein>
<evidence type="ECO:0000259" key="1">
    <source>
        <dbReference type="PROSITE" id="PS50304"/>
    </source>
</evidence>
<dbReference type="Proteomes" id="UP000504635">
    <property type="component" value="Unplaced"/>
</dbReference>
<evidence type="ECO:0000313" key="3">
    <source>
        <dbReference type="RefSeq" id="XP_030756574.1"/>
    </source>
</evidence>
<accession>A0A6J2Y0W6</accession>
<dbReference type="InParanoid" id="A0A6J2Y0W6"/>
<feature type="domain" description="Tudor" evidence="1">
    <location>
        <begin position="180"/>
        <end position="239"/>
    </location>
</feature>
<dbReference type="Gene3D" id="2.30.30.140">
    <property type="match status" value="1"/>
</dbReference>
<name>A0A6J2Y0W6_SITOR</name>
<sequence>MRYQLFVKLNKPDLDPPDQVFAKNNSDLVSETKNIILVENPEKRKSTERLPENEKEAFRYEIPQVRASLTLKVSPSNNSIDSNQQKKFVTMCNPNNIPSCQPENDTKTSIIDNKSMPSNSPLPECKKKSCNNYKKMVLKSVPANKSTYNGQAEDKDFEIPLEESLQAVEEFIKREQELAKWHIGEIVLAKWKGNGLYYKAKITEILISGLVTVLFDSYDVIEEIDYRDLCKYFRKTSNFKKKGLPSKDKVQLELPTFNGNHEKKFRRRNKRSLGQFCFVSFYKKANKCGKKRLVASHRKVKALKIIRNKITTWHI</sequence>
<dbReference type="RefSeq" id="XP_030756574.1">
    <property type="nucleotide sequence ID" value="XM_030900714.1"/>
</dbReference>
<dbReference type="SMART" id="SM00333">
    <property type="entry name" value="TUDOR"/>
    <property type="match status" value="1"/>
</dbReference>
<evidence type="ECO:0000313" key="2">
    <source>
        <dbReference type="Proteomes" id="UP000504635"/>
    </source>
</evidence>
<dbReference type="OrthoDB" id="197400at2759"/>
<keyword evidence="2" id="KW-1185">Reference proteome</keyword>
<organism evidence="2 3">
    <name type="scientific">Sitophilus oryzae</name>
    <name type="common">Rice weevil</name>
    <name type="synonym">Curculio oryzae</name>
    <dbReference type="NCBI Taxonomy" id="7048"/>
    <lineage>
        <taxon>Eukaryota</taxon>
        <taxon>Metazoa</taxon>
        <taxon>Ecdysozoa</taxon>
        <taxon>Arthropoda</taxon>
        <taxon>Hexapoda</taxon>
        <taxon>Insecta</taxon>
        <taxon>Pterygota</taxon>
        <taxon>Neoptera</taxon>
        <taxon>Endopterygota</taxon>
        <taxon>Coleoptera</taxon>
        <taxon>Polyphaga</taxon>
        <taxon>Cucujiformia</taxon>
        <taxon>Curculionidae</taxon>
        <taxon>Dryophthorinae</taxon>
        <taxon>Sitophilus</taxon>
    </lineage>
</organism>
<gene>
    <name evidence="3" type="primary">LOC115882554</name>
</gene>
<dbReference type="SUPFAM" id="SSF63748">
    <property type="entry name" value="Tudor/PWWP/MBT"/>
    <property type="match status" value="1"/>
</dbReference>
<dbReference type="KEGG" id="soy:115882554"/>
<proteinExistence type="predicted"/>